<gene>
    <name evidence="2" type="ORF">M4Z11_05350</name>
</gene>
<organism evidence="2 3">
    <name type="scientific">Bartonella bilalgolemii</name>
    <dbReference type="NCBI Taxonomy" id="2942911"/>
    <lineage>
        <taxon>Bacteria</taxon>
        <taxon>Pseudomonadati</taxon>
        <taxon>Pseudomonadota</taxon>
        <taxon>Alphaproteobacteria</taxon>
        <taxon>Hyphomicrobiales</taxon>
        <taxon>Bartonellaceae</taxon>
        <taxon>Bartonella</taxon>
    </lineage>
</organism>
<protein>
    <submittedName>
        <fullName evidence="2">Uncharacterized protein</fullName>
    </submittedName>
</protein>
<accession>A0ABT0PA49</accession>
<reference evidence="2 3" key="1">
    <citation type="submission" date="2022-05" db="EMBL/GenBank/DDBJ databases">
        <title>Description of the Bartonella bilalgolemii sp. nov. Isolated from Apodemus uralensis (Pallas 1811).</title>
        <authorList>
            <person name="Zgheib R."/>
            <person name="Celebi B."/>
        </authorList>
    </citation>
    <scope>NUCLEOTIDE SEQUENCE [LARGE SCALE GENOMIC DNA]</scope>
    <source>
        <strain evidence="2 3">G70</strain>
    </source>
</reference>
<comment type="caution">
    <text evidence="2">The sequence shown here is derived from an EMBL/GenBank/DDBJ whole genome shotgun (WGS) entry which is preliminary data.</text>
</comment>
<evidence type="ECO:0000313" key="2">
    <source>
        <dbReference type="EMBL" id="MCL6230022.1"/>
    </source>
</evidence>
<dbReference type="RefSeq" id="WP_249677281.1">
    <property type="nucleotide sequence ID" value="NZ_JAMCOF010000008.1"/>
</dbReference>
<proteinExistence type="predicted"/>
<sequence length="143" mass="15989">MEKKHSLARSSFDVGETTDDGMPIALQGRNIHTQQVSFFRTRIQHTDRGLTTKVGILPRDAFIKSISVYTLTDFNGATAQFGKQPNNSDYGTATLATSGVEELDLPLTVRNVPLEFENTIYVTRDKKSTQGEAEIIVEFYTNR</sequence>
<keyword evidence="3" id="KW-1185">Reference proteome</keyword>
<dbReference type="EMBL" id="JAMCOF010000008">
    <property type="protein sequence ID" value="MCL6230022.1"/>
    <property type="molecule type" value="Genomic_DNA"/>
</dbReference>
<name>A0ABT0PA49_9HYPH</name>
<feature type="region of interest" description="Disordered" evidence="1">
    <location>
        <begin position="1"/>
        <end position="20"/>
    </location>
</feature>
<dbReference type="Proteomes" id="UP001523003">
    <property type="component" value="Unassembled WGS sequence"/>
</dbReference>
<evidence type="ECO:0000256" key="1">
    <source>
        <dbReference type="SAM" id="MobiDB-lite"/>
    </source>
</evidence>
<evidence type="ECO:0000313" key="3">
    <source>
        <dbReference type="Proteomes" id="UP001523003"/>
    </source>
</evidence>